<name>A0ABR3FS31_9AGAR</name>
<evidence type="ECO:0000256" key="1">
    <source>
        <dbReference type="SAM" id="MobiDB-lite"/>
    </source>
</evidence>
<dbReference type="Proteomes" id="UP001465976">
    <property type="component" value="Unassembled WGS sequence"/>
</dbReference>
<accession>A0ABR3FS31</accession>
<reference evidence="2 3" key="1">
    <citation type="submission" date="2024-02" db="EMBL/GenBank/DDBJ databases">
        <title>A draft genome for the cacao thread blight pathogen Marasmius crinis-equi.</title>
        <authorList>
            <person name="Cohen S.P."/>
            <person name="Baruah I.K."/>
            <person name="Amoako-Attah I."/>
            <person name="Bukari Y."/>
            <person name="Meinhardt L.W."/>
            <person name="Bailey B.A."/>
        </authorList>
    </citation>
    <scope>NUCLEOTIDE SEQUENCE [LARGE SCALE GENOMIC DNA]</scope>
    <source>
        <strain evidence="2 3">GH-76</strain>
    </source>
</reference>
<feature type="region of interest" description="Disordered" evidence="1">
    <location>
        <begin position="244"/>
        <end position="268"/>
    </location>
</feature>
<proteinExistence type="predicted"/>
<keyword evidence="3" id="KW-1185">Reference proteome</keyword>
<evidence type="ECO:0000313" key="2">
    <source>
        <dbReference type="EMBL" id="KAL0578273.1"/>
    </source>
</evidence>
<evidence type="ECO:0000313" key="3">
    <source>
        <dbReference type="Proteomes" id="UP001465976"/>
    </source>
</evidence>
<gene>
    <name evidence="2" type="ORF">V5O48_003717</name>
</gene>
<organism evidence="2 3">
    <name type="scientific">Marasmius crinis-equi</name>
    <dbReference type="NCBI Taxonomy" id="585013"/>
    <lineage>
        <taxon>Eukaryota</taxon>
        <taxon>Fungi</taxon>
        <taxon>Dikarya</taxon>
        <taxon>Basidiomycota</taxon>
        <taxon>Agaricomycotina</taxon>
        <taxon>Agaricomycetes</taxon>
        <taxon>Agaricomycetidae</taxon>
        <taxon>Agaricales</taxon>
        <taxon>Marasmiineae</taxon>
        <taxon>Marasmiaceae</taxon>
        <taxon>Marasmius</taxon>
    </lineage>
</organism>
<protein>
    <submittedName>
        <fullName evidence="2">Uncharacterized protein</fullName>
    </submittedName>
</protein>
<dbReference type="EMBL" id="JBAHYK010000109">
    <property type="protein sequence ID" value="KAL0578273.1"/>
    <property type="molecule type" value="Genomic_DNA"/>
</dbReference>
<comment type="caution">
    <text evidence="2">The sequence shown here is derived from an EMBL/GenBank/DDBJ whole genome shotgun (WGS) entry which is preliminary data.</text>
</comment>
<sequence length="297" mass="33544">MSRFHTPSISSNTRLPTSRGIVDVAKLQISCRGDELLDLLTRITASNPYHAEEHEVMDMSIRRFLRGPPSRDLVVYSPSLRDTHGYEMPDFATDRYYTGLQCNCLHLKWKLDERGDAPERPPTLGVVPCFHTQDSLIADNSLVFGTPIIGDGRRFKKAILLQLMDRVGCWQYILAQTERPSVPIYVRVPVRTVVPYWPYMHSPRLLLLAEIAPILTGLSKPGLENIKKAADECYRPSFSVQLEPLNKESPAEDEQSSTGTTSLQRLDPRTSGASEFCLIPHDDAHNFNFGPVLRTHM</sequence>